<dbReference type="EMBL" id="QGNW01000328">
    <property type="protein sequence ID" value="RVW76483.1"/>
    <property type="molecule type" value="Genomic_DNA"/>
</dbReference>
<dbReference type="PANTHER" id="PTHR11439:SF463">
    <property type="entry name" value="REVERSE TRANSCRIPTASE TY1_COPIA-TYPE DOMAIN-CONTAINING PROTEIN"/>
    <property type="match status" value="1"/>
</dbReference>
<gene>
    <name evidence="1" type="primary">RE2_782</name>
    <name evidence="1" type="ORF">CK203_053361</name>
</gene>
<evidence type="ECO:0000313" key="1">
    <source>
        <dbReference type="EMBL" id="RVW76483.1"/>
    </source>
</evidence>
<protein>
    <submittedName>
        <fullName evidence="1">Retrovirus-related Pol polyprotein from transposon RE2</fullName>
    </submittedName>
</protein>
<dbReference type="PANTHER" id="PTHR11439">
    <property type="entry name" value="GAG-POL-RELATED RETROTRANSPOSON"/>
    <property type="match status" value="1"/>
</dbReference>
<name>A0A438GW98_VITVI</name>
<proteinExistence type="predicted"/>
<evidence type="ECO:0000313" key="2">
    <source>
        <dbReference type="Proteomes" id="UP000288805"/>
    </source>
</evidence>
<dbReference type="AlphaFoldDB" id="A0A438GW98"/>
<organism evidence="1 2">
    <name type="scientific">Vitis vinifera</name>
    <name type="common">Grape</name>
    <dbReference type="NCBI Taxonomy" id="29760"/>
    <lineage>
        <taxon>Eukaryota</taxon>
        <taxon>Viridiplantae</taxon>
        <taxon>Streptophyta</taxon>
        <taxon>Embryophyta</taxon>
        <taxon>Tracheophyta</taxon>
        <taxon>Spermatophyta</taxon>
        <taxon>Magnoliopsida</taxon>
        <taxon>eudicotyledons</taxon>
        <taxon>Gunneridae</taxon>
        <taxon>Pentapetalae</taxon>
        <taxon>rosids</taxon>
        <taxon>Vitales</taxon>
        <taxon>Vitaceae</taxon>
        <taxon>Viteae</taxon>
        <taxon>Vitis</taxon>
    </lineage>
</organism>
<dbReference type="CDD" id="cd09272">
    <property type="entry name" value="RNase_HI_RT_Ty1"/>
    <property type="match status" value="1"/>
</dbReference>
<accession>A0A438GW98</accession>
<comment type="caution">
    <text evidence="1">The sequence shown here is derived from an EMBL/GenBank/DDBJ whole genome shotgun (WGS) entry which is preliminary data.</text>
</comment>
<reference evidence="1 2" key="1">
    <citation type="journal article" date="2018" name="PLoS Genet.">
        <title>Population sequencing reveals clonal diversity and ancestral inbreeding in the grapevine cultivar Chardonnay.</title>
        <authorList>
            <person name="Roach M.J."/>
            <person name="Johnson D.L."/>
            <person name="Bohlmann J."/>
            <person name="van Vuuren H.J."/>
            <person name="Jones S.J."/>
            <person name="Pretorius I.S."/>
            <person name="Schmidt S.A."/>
            <person name="Borneman A.R."/>
        </authorList>
    </citation>
    <scope>NUCLEOTIDE SEQUENCE [LARGE SCALE GENOMIC DNA]</scope>
    <source>
        <strain evidence="2">cv. Chardonnay</strain>
        <tissue evidence="1">Leaf</tissue>
    </source>
</reference>
<dbReference type="Proteomes" id="UP000288805">
    <property type="component" value="Unassembled WGS sequence"/>
</dbReference>
<sequence>MIVRFSIEAEYRLVVATTVELSWICSLLTELIIPLSIPPVIYCDNVGATNLCANPVFHSQMKHIALDYHFICEQVQHDALRVAYVSLENQLVDALTKPLP</sequence>